<evidence type="ECO:0000256" key="3">
    <source>
        <dbReference type="ARBA" id="ARBA00022729"/>
    </source>
</evidence>
<gene>
    <name evidence="8" type="ORF">SAMN04488101_105225</name>
</gene>
<name>A0A1W2D396_9SPHI</name>
<dbReference type="EMBL" id="FWYB01000005">
    <property type="protein sequence ID" value="SMC91891.1"/>
    <property type="molecule type" value="Genomic_DNA"/>
</dbReference>
<reference evidence="8 9" key="1">
    <citation type="submission" date="2017-04" db="EMBL/GenBank/DDBJ databases">
        <authorList>
            <person name="Afonso C.L."/>
            <person name="Miller P.J."/>
            <person name="Scott M.A."/>
            <person name="Spackman E."/>
            <person name="Goraichik I."/>
            <person name="Dimitrov K.M."/>
            <person name="Suarez D.L."/>
            <person name="Swayne D.E."/>
        </authorList>
    </citation>
    <scope>NUCLEOTIDE SEQUENCE [LARGE SCALE GENOMIC DNA]</scope>
    <source>
        <strain evidence="8 9">DSM 19625</strain>
    </source>
</reference>
<dbReference type="Gene3D" id="1.25.40.390">
    <property type="match status" value="1"/>
</dbReference>
<feature type="domain" description="SusD-like N-terminal" evidence="7">
    <location>
        <begin position="21"/>
        <end position="207"/>
    </location>
</feature>
<comment type="similarity">
    <text evidence="2">Belongs to the SusD family.</text>
</comment>
<comment type="subcellular location">
    <subcellularLocation>
        <location evidence="1">Cell outer membrane</location>
    </subcellularLocation>
</comment>
<keyword evidence="3" id="KW-0732">Signal</keyword>
<evidence type="ECO:0000313" key="9">
    <source>
        <dbReference type="Proteomes" id="UP000192678"/>
    </source>
</evidence>
<dbReference type="AlphaFoldDB" id="A0A1W2D396"/>
<evidence type="ECO:0000256" key="5">
    <source>
        <dbReference type="ARBA" id="ARBA00023237"/>
    </source>
</evidence>
<organism evidence="8 9">
    <name type="scientific">Pedobacter nyackensis</name>
    <dbReference type="NCBI Taxonomy" id="475255"/>
    <lineage>
        <taxon>Bacteria</taxon>
        <taxon>Pseudomonadati</taxon>
        <taxon>Bacteroidota</taxon>
        <taxon>Sphingobacteriia</taxon>
        <taxon>Sphingobacteriales</taxon>
        <taxon>Sphingobacteriaceae</taxon>
        <taxon>Pedobacter</taxon>
    </lineage>
</organism>
<dbReference type="Pfam" id="PF07980">
    <property type="entry name" value="SusD_RagB"/>
    <property type="match status" value="1"/>
</dbReference>
<feature type="domain" description="RagB/SusD" evidence="6">
    <location>
        <begin position="282"/>
        <end position="579"/>
    </location>
</feature>
<dbReference type="InterPro" id="IPR011990">
    <property type="entry name" value="TPR-like_helical_dom_sf"/>
</dbReference>
<dbReference type="RefSeq" id="WP_084289559.1">
    <property type="nucleotide sequence ID" value="NZ_FWYB01000005.1"/>
</dbReference>
<dbReference type="InterPro" id="IPR033985">
    <property type="entry name" value="SusD-like_N"/>
</dbReference>
<dbReference type="STRING" id="475255.SAMN04488101_105225"/>
<dbReference type="Proteomes" id="UP000192678">
    <property type="component" value="Unassembled WGS sequence"/>
</dbReference>
<evidence type="ECO:0000313" key="8">
    <source>
        <dbReference type="EMBL" id="SMC91891.1"/>
    </source>
</evidence>
<accession>A0A1W2D396</accession>
<dbReference type="SUPFAM" id="SSF48452">
    <property type="entry name" value="TPR-like"/>
    <property type="match status" value="1"/>
</dbReference>
<protein>
    <submittedName>
        <fullName evidence="8">Starch-binding associating with outer membrane</fullName>
    </submittedName>
</protein>
<evidence type="ECO:0000259" key="7">
    <source>
        <dbReference type="Pfam" id="PF14322"/>
    </source>
</evidence>
<evidence type="ECO:0000256" key="4">
    <source>
        <dbReference type="ARBA" id="ARBA00023136"/>
    </source>
</evidence>
<keyword evidence="9" id="KW-1185">Reference proteome</keyword>
<keyword evidence="5" id="KW-0998">Cell outer membrane</keyword>
<dbReference type="InterPro" id="IPR012944">
    <property type="entry name" value="SusD_RagB_dom"/>
</dbReference>
<sequence>MKKLFYIVISVILLFAPGCKKYLDRAPLNNVTVSTFFQTESDIKQFVDGLYSSMVPNMNTPNFDFCSDLNALSPARGDAAFTDLSLGSFNSTSGSISFYWDYSSIRNAYIFFDKVKNIPMTEEARRLYTGSVNYLLAYRYFMMFRAYENVPIVREVLEVNKSDIGSSPKEEVFAEALKQVNDAVANLPSLGPVNRERGRLTKLAALTLKADLLLYTASRYKEAVTGANYQVAADAALAAITEADAKGYGLATSYPKLFIAANQAAADAQKEIILEFVRLQNIATGSSSNYNWRPRHDGIGIASFLGTQELVDMYESTNGKPINKSSLYDPLHPFANRDPRLTHTILYPGNVATTIDASDTWISNTLDPVANNRDYMLSTFNPRDASVSGYINIKYWDRDPVAGGYGSYIVYRYAELLLMYAEAKNEASGPDEKVYEAISKVRNRVSMPLVNASTHPSKADVRALVRNERVVELVGEGKRYWDVRRWGIGEQVQNKPFYSMHISRFNADGSFAGYQDKIYVRTSLTNSSTEALFDIPSGATGGRLMTTGVFNSAKYYVWPIPQSALNSSYTGSLKQHSLWK</sequence>
<dbReference type="OrthoDB" id="5694214at2"/>
<evidence type="ECO:0000256" key="2">
    <source>
        <dbReference type="ARBA" id="ARBA00006275"/>
    </source>
</evidence>
<proteinExistence type="inferred from homology"/>
<evidence type="ECO:0000256" key="1">
    <source>
        <dbReference type="ARBA" id="ARBA00004442"/>
    </source>
</evidence>
<keyword evidence="4" id="KW-0472">Membrane</keyword>
<dbReference type="GO" id="GO:0009279">
    <property type="term" value="C:cell outer membrane"/>
    <property type="evidence" value="ECO:0007669"/>
    <property type="project" value="UniProtKB-SubCell"/>
</dbReference>
<dbReference type="Pfam" id="PF14322">
    <property type="entry name" value="SusD-like_3"/>
    <property type="match status" value="1"/>
</dbReference>
<evidence type="ECO:0000259" key="6">
    <source>
        <dbReference type="Pfam" id="PF07980"/>
    </source>
</evidence>